<dbReference type="AlphaFoldDB" id="A0ABC8T3T9"/>
<reference evidence="1 2" key="1">
    <citation type="submission" date="2024-02" db="EMBL/GenBank/DDBJ databases">
        <authorList>
            <person name="Vignale AGUSTIN F."/>
            <person name="Sosa J E."/>
            <person name="Modenutti C."/>
        </authorList>
    </citation>
    <scope>NUCLEOTIDE SEQUENCE [LARGE SCALE GENOMIC DNA]</scope>
</reference>
<evidence type="ECO:0000313" key="2">
    <source>
        <dbReference type="Proteomes" id="UP001642360"/>
    </source>
</evidence>
<dbReference type="EMBL" id="CAUOFW020004158">
    <property type="protein sequence ID" value="CAK9164060.1"/>
    <property type="molecule type" value="Genomic_DNA"/>
</dbReference>
<comment type="caution">
    <text evidence="1">The sequence shown here is derived from an EMBL/GenBank/DDBJ whole genome shotgun (WGS) entry which is preliminary data.</text>
</comment>
<gene>
    <name evidence="1" type="ORF">ILEXP_LOCUS33143</name>
</gene>
<evidence type="ECO:0000313" key="1">
    <source>
        <dbReference type="EMBL" id="CAK9164060.1"/>
    </source>
</evidence>
<sequence length="116" mass="13366">MDEEMQQLWRIFTLLEEENLGVNLLDQGYGDLGEKGKLCVFGKVMSFNNMLDKNRILEGMPWSFDNQLVILKGYDSTIQGYDGTIQGKRMFVKIGFNNLSYERVDVVWGMVEGSIR</sequence>
<dbReference type="Proteomes" id="UP001642360">
    <property type="component" value="Unassembled WGS sequence"/>
</dbReference>
<protein>
    <recommendedName>
        <fullName evidence="3">DUF4283 domain-containing protein</fullName>
    </recommendedName>
</protein>
<accession>A0ABC8T3T9</accession>
<name>A0ABC8T3T9_9AQUA</name>
<evidence type="ECO:0008006" key="3">
    <source>
        <dbReference type="Google" id="ProtNLM"/>
    </source>
</evidence>
<proteinExistence type="predicted"/>
<keyword evidence="2" id="KW-1185">Reference proteome</keyword>
<organism evidence="1 2">
    <name type="scientific">Ilex paraguariensis</name>
    <name type="common">yerba mate</name>
    <dbReference type="NCBI Taxonomy" id="185542"/>
    <lineage>
        <taxon>Eukaryota</taxon>
        <taxon>Viridiplantae</taxon>
        <taxon>Streptophyta</taxon>
        <taxon>Embryophyta</taxon>
        <taxon>Tracheophyta</taxon>
        <taxon>Spermatophyta</taxon>
        <taxon>Magnoliopsida</taxon>
        <taxon>eudicotyledons</taxon>
        <taxon>Gunneridae</taxon>
        <taxon>Pentapetalae</taxon>
        <taxon>asterids</taxon>
        <taxon>campanulids</taxon>
        <taxon>Aquifoliales</taxon>
        <taxon>Aquifoliaceae</taxon>
        <taxon>Ilex</taxon>
    </lineage>
</organism>